<evidence type="ECO:0000313" key="2">
    <source>
        <dbReference type="EMBL" id="GAG02650.1"/>
    </source>
</evidence>
<feature type="region of interest" description="Disordered" evidence="1">
    <location>
        <begin position="19"/>
        <end position="41"/>
    </location>
</feature>
<name>X0UAS2_9ZZZZ</name>
<dbReference type="AlphaFoldDB" id="X0UAS2"/>
<evidence type="ECO:0000256" key="1">
    <source>
        <dbReference type="SAM" id="MobiDB-lite"/>
    </source>
</evidence>
<gene>
    <name evidence="2" type="ORF">S01H1_34307</name>
</gene>
<accession>X0UAS2</accession>
<comment type="caution">
    <text evidence="2">The sequence shown here is derived from an EMBL/GenBank/DDBJ whole genome shotgun (WGS) entry which is preliminary data.</text>
</comment>
<organism evidence="2">
    <name type="scientific">marine sediment metagenome</name>
    <dbReference type="NCBI Taxonomy" id="412755"/>
    <lineage>
        <taxon>unclassified sequences</taxon>
        <taxon>metagenomes</taxon>
        <taxon>ecological metagenomes</taxon>
    </lineage>
</organism>
<protein>
    <submittedName>
        <fullName evidence="2">Uncharacterized protein</fullName>
    </submittedName>
</protein>
<sequence>MILDINDLGEGSYRFNLLGNSAGKSDPDSEPIVNRENITTE</sequence>
<proteinExistence type="predicted"/>
<reference evidence="2" key="1">
    <citation type="journal article" date="2014" name="Front. Microbiol.">
        <title>High frequency of phylogenetically diverse reductive dehalogenase-homologous genes in deep subseafloor sedimentary metagenomes.</title>
        <authorList>
            <person name="Kawai M."/>
            <person name="Futagami T."/>
            <person name="Toyoda A."/>
            <person name="Takaki Y."/>
            <person name="Nishi S."/>
            <person name="Hori S."/>
            <person name="Arai W."/>
            <person name="Tsubouchi T."/>
            <person name="Morono Y."/>
            <person name="Uchiyama I."/>
            <person name="Ito T."/>
            <person name="Fujiyama A."/>
            <person name="Inagaki F."/>
            <person name="Takami H."/>
        </authorList>
    </citation>
    <scope>NUCLEOTIDE SEQUENCE</scope>
    <source>
        <strain evidence="2">Expedition CK06-06</strain>
    </source>
</reference>
<dbReference type="EMBL" id="BARS01021356">
    <property type="protein sequence ID" value="GAG02650.1"/>
    <property type="molecule type" value="Genomic_DNA"/>
</dbReference>